<name>A0A8C3HLJ1_CHRPI</name>
<sequence length="119" mass="13024">MLTIIASKEVGLPTVPTNLQHSAEPSGTCNLGLCGETGIKIGHTEQNTMLYVDDMLVLPSDPQCSIPKLLELHQGFGHSSGYKINCSKSEALGLTKYTQQACLVNWIRRITHNTTDNRQ</sequence>
<accession>A0A8C3HLJ1</accession>
<evidence type="ECO:0000313" key="2">
    <source>
        <dbReference type="Proteomes" id="UP000694380"/>
    </source>
</evidence>
<dbReference type="AlphaFoldDB" id="A0A8C3HLJ1"/>
<organism evidence="1 2">
    <name type="scientific">Chrysemys picta bellii</name>
    <name type="common">Western painted turtle</name>
    <name type="synonym">Emys bellii</name>
    <dbReference type="NCBI Taxonomy" id="8478"/>
    <lineage>
        <taxon>Eukaryota</taxon>
        <taxon>Metazoa</taxon>
        <taxon>Chordata</taxon>
        <taxon>Craniata</taxon>
        <taxon>Vertebrata</taxon>
        <taxon>Euteleostomi</taxon>
        <taxon>Archelosauria</taxon>
        <taxon>Testudinata</taxon>
        <taxon>Testudines</taxon>
        <taxon>Cryptodira</taxon>
        <taxon>Durocryptodira</taxon>
        <taxon>Testudinoidea</taxon>
        <taxon>Emydidae</taxon>
        <taxon>Chrysemys</taxon>
    </lineage>
</organism>
<evidence type="ECO:0000313" key="1">
    <source>
        <dbReference type="Ensembl" id="ENSCPBP00000019630.1"/>
    </source>
</evidence>
<dbReference type="Ensembl" id="ENSCPBT00000023117.1">
    <property type="protein sequence ID" value="ENSCPBP00000019630.1"/>
    <property type="gene ID" value="ENSCPBG00000014164.1"/>
</dbReference>
<protein>
    <recommendedName>
        <fullName evidence="3">Reverse transcriptase domain-containing protein</fullName>
    </recommendedName>
</protein>
<reference evidence="1" key="2">
    <citation type="submission" date="2025-09" db="UniProtKB">
        <authorList>
            <consortium name="Ensembl"/>
        </authorList>
    </citation>
    <scope>IDENTIFICATION</scope>
</reference>
<dbReference type="Proteomes" id="UP000694380">
    <property type="component" value="Unplaced"/>
</dbReference>
<keyword evidence="2" id="KW-1185">Reference proteome</keyword>
<reference evidence="1" key="1">
    <citation type="submission" date="2025-08" db="UniProtKB">
        <authorList>
            <consortium name="Ensembl"/>
        </authorList>
    </citation>
    <scope>IDENTIFICATION</scope>
</reference>
<proteinExistence type="predicted"/>
<evidence type="ECO:0008006" key="3">
    <source>
        <dbReference type="Google" id="ProtNLM"/>
    </source>
</evidence>